<dbReference type="STRING" id="515897.SAMN05421849_0210"/>
<gene>
    <name evidence="1" type="ORF">SAMN05421849_0210</name>
</gene>
<dbReference type="EMBL" id="FTPS01000001">
    <property type="protein sequence ID" value="SIT74763.1"/>
    <property type="molecule type" value="Genomic_DNA"/>
</dbReference>
<organism evidence="1 2">
    <name type="scientific">Pontibaca methylaminivorans</name>
    <dbReference type="NCBI Taxonomy" id="515897"/>
    <lineage>
        <taxon>Bacteria</taxon>
        <taxon>Pseudomonadati</taxon>
        <taxon>Pseudomonadota</taxon>
        <taxon>Alphaproteobacteria</taxon>
        <taxon>Rhodobacterales</taxon>
        <taxon>Roseobacteraceae</taxon>
        <taxon>Pontibaca</taxon>
    </lineage>
</organism>
<dbReference type="Proteomes" id="UP000192455">
    <property type="component" value="Unassembled WGS sequence"/>
</dbReference>
<proteinExistence type="predicted"/>
<keyword evidence="2" id="KW-1185">Reference proteome</keyword>
<dbReference type="RefSeq" id="WP_159438947.1">
    <property type="nucleotide sequence ID" value="NZ_FTPS01000001.1"/>
</dbReference>
<reference evidence="1 2" key="1">
    <citation type="submission" date="2017-01" db="EMBL/GenBank/DDBJ databases">
        <authorList>
            <person name="Mah S.A."/>
            <person name="Swanson W.J."/>
            <person name="Moy G.W."/>
            <person name="Vacquier V.D."/>
        </authorList>
    </citation>
    <scope>NUCLEOTIDE SEQUENCE [LARGE SCALE GENOMIC DNA]</scope>
    <source>
        <strain evidence="1 2">DSM 21219</strain>
    </source>
</reference>
<dbReference type="OrthoDB" id="7509188at2"/>
<accession>A0A1R3WEB7</accession>
<name>A0A1R3WEB7_9RHOB</name>
<dbReference type="AlphaFoldDB" id="A0A1R3WEB7"/>
<sequence length="49" mass="5409">MSPAEVGMCSLWQFNAAVAGWITANTTETPGEMTQADEDDIWEGVMERM</sequence>
<evidence type="ECO:0000313" key="1">
    <source>
        <dbReference type="EMBL" id="SIT74763.1"/>
    </source>
</evidence>
<evidence type="ECO:0000313" key="2">
    <source>
        <dbReference type="Proteomes" id="UP000192455"/>
    </source>
</evidence>
<protein>
    <submittedName>
        <fullName evidence="1">Uncharacterized protein</fullName>
    </submittedName>
</protein>